<keyword evidence="4" id="KW-1185">Reference proteome</keyword>
<keyword evidence="2" id="KW-0472">Membrane</keyword>
<feature type="transmembrane region" description="Helical" evidence="2">
    <location>
        <begin position="170"/>
        <end position="188"/>
    </location>
</feature>
<feature type="transmembrane region" description="Helical" evidence="2">
    <location>
        <begin position="61"/>
        <end position="81"/>
    </location>
</feature>
<feature type="transmembrane region" description="Helical" evidence="2">
    <location>
        <begin position="138"/>
        <end position="158"/>
    </location>
</feature>
<evidence type="ECO:0000256" key="1">
    <source>
        <dbReference type="SAM" id="MobiDB-lite"/>
    </source>
</evidence>
<feature type="transmembrane region" description="Helical" evidence="2">
    <location>
        <begin position="240"/>
        <end position="261"/>
    </location>
</feature>
<organism evidence="3 4">
    <name type="scientific">Amycolatopsis acidicola</name>
    <dbReference type="NCBI Taxonomy" id="2596893"/>
    <lineage>
        <taxon>Bacteria</taxon>
        <taxon>Bacillati</taxon>
        <taxon>Actinomycetota</taxon>
        <taxon>Actinomycetes</taxon>
        <taxon>Pseudonocardiales</taxon>
        <taxon>Pseudonocardiaceae</taxon>
        <taxon>Amycolatopsis</taxon>
    </lineage>
</organism>
<gene>
    <name evidence="3" type="ORF">FPZ12_044630</name>
</gene>
<dbReference type="EMBL" id="VMNW02000165">
    <property type="protein sequence ID" value="KAA9148683.1"/>
    <property type="molecule type" value="Genomic_DNA"/>
</dbReference>
<comment type="caution">
    <text evidence="3">The sequence shown here is derived from an EMBL/GenBank/DDBJ whole genome shotgun (WGS) entry which is preliminary data.</text>
</comment>
<keyword evidence="2" id="KW-1133">Transmembrane helix</keyword>
<feature type="transmembrane region" description="Helical" evidence="2">
    <location>
        <begin position="88"/>
        <end position="107"/>
    </location>
</feature>
<dbReference type="Proteomes" id="UP000319769">
    <property type="component" value="Unassembled WGS sequence"/>
</dbReference>
<protein>
    <submittedName>
        <fullName evidence="3">Uncharacterized protein</fullName>
    </submittedName>
</protein>
<evidence type="ECO:0000313" key="4">
    <source>
        <dbReference type="Proteomes" id="UP000319769"/>
    </source>
</evidence>
<reference evidence="3" key="1">
    <citation type="submission" date="2019-09" db="EMBL/GenBank/DDBJ databases">
        <authorList>
            <person name="Teo W.F.A."/>
            <person name="Duangmal K."/>
        </authorList>
    </citation>
    <scope>NUCLEOTIDE SEQUENCE [LARGE SCALE GENOMIC DNA]</scope>
    <source>
        <strain evidence="3">K81G1</strain>
    </source>
</reference>
<feature type="transmembrane region" description="Helical" evidence="2">
    <location>
        <begin position="457"/>
        <end position="475"/>
    </location>
</feature>
<evidence type="ECO:0000256" key="2">
    <source>
        <dbReference type="SAM" id="Phobius"/>
    </source>
</evidence>
<feature type="transmembrane region" description="Helical" evidence="2">
    <location>
        <begin position="412"/>
        <end position="436"/>
    </location>
</feature>
<feature type="transmembrane region" description="Helical" evidence="2">
    <location>
        <begin position="487"/>
        <end position="507"/>
    </location>
</feature>
<feature type="transmembrane region" description="Helical" evidence="2">
    <location>
        <begin position="548"/>
        <end position="568"/>
    </location>
</feature>
<feature type="transmembrane region" description="Helical" evidence="2">
    <location>
        <begin position="208"/>
        <end position="228"/>
    </location>
</feature>
<evidence type="ECO:0000313" key="3">
    <source>
        <dbReference type="EMBL" id="KAA9148683.1"/>
    </source>
</evidence>
<feature type="transmembrane region" description="Helical" evidence="2">
    <location>
        <begin position="34"/>
        <end position="55"/>
    </location>
</feature>
<feature type="transmembrane region" description="Helical" evidence="2">
    <location>
        <begin position="351"/>
        <end position="373"/>
    </location>
</feature>
<feature type="transmembrane region" description="Helical" evidence="2">
    <location>
        <begin position="380"/>
        <end position="400"/>
    </location>
</feature>
<dbReference type="AlphaFoldDB" id="A0A5N0UPD9"/>
<name>A0A5N0UPD9_9PSEU</name>
<sequence length="583" mass="57501">MTWTRWTPGGRLARTDPRPPDAVEGQPNGTLLPALTLGGLAAVLLALGSSIPVVAGASPGYTSAPLLIVLAVLPFALALFFLGRGRPVAAVGVFAGAAALAPGRFVLDLQFLVDPSSAARPELYRPEVFEVAAPSTGLWLLLAGHVATAAAGVLALRAIGPRGEPAGRGLLLAGVVAGGIAAIGVMMAPFSTDDAFLPVGSAFESTGIVLAGSLLVAFALPAGAALLVSSGARGVTLGGLLGLALAALAIGLPNLVTGLAVTNVSLTAGPIVVLVGVAGLILVAFLPGEGPVVEVAEDEAGEASLPGSSKLRVATGVLALLTMIAAIIGSVTDQVIIAGGLSGPASPSRSLLLISGLLLGVLGLAMFVPAFALRVRPVISVVWAGVPLAATAVLTTAITATELGAGLEPGQGAVWTAVAAVGAIATACCSVVTGMVERDDSDDTAEVVPGPNLMTPLVAGGILAVGGFGTPSIVAPDYTEPALWSNFGTPSWGLLVALLTVLGACFLAPRSRPGQATGLLAGATLLAVLRVLQLPLASGEITGSHAGVGWWLALGCVVALAIAAALAPRGAFHSPKTRSGSIR</sequence>
<feature type="region of interest" description="Disordered" evidence="1">
    <location>
        <begin position="1"/>
        <end position="27"/>
    </location>
</feature>
<feature type="transmembrane region" description="Helical" evidence="2">
    <location>
        <begin position="519"/>
        <end position="536"/>
    </location>
</feature>
<dbReference type="RefSeq" id="WP_144761339.1">
    <property type="nucleotide sequence ID" value="NZ_VMNW02000165.1"/>
</dbReference>
<proteinExistence type="predicted"/>
<feature type="transmembrane region" description="Helical" evidence="2">
    <location>
        <begin position="267"/>
        <end position="286"/>
    </location>
</feature>
<feature type="transmembrane region" description="Helical" evidence="2">
    <location>
        <begin position="313"/>
        <end position="331"/>
    </location>
</feature>
<accession>A0A5N0UPD9</accession>
<dbReference type="OrthoDB" id="3638762at2"/>
<keyword evidence="2" id="KW-0812">Transmembrane</keyword>